<dbReference type="Proteomes" id="UP000050509">
    <property type="component" value="Unassembled WGS sequence"/>
</dbReference>
<feature type="region of interest" description="Disordered" evidence="1">
    <location>
        <begin position="112"/>
        <end position="131"/>
    </location>
</feature>
<sequence length="131" mass="14204">MALLSRADILQALDLPRERVAVPEWGGEVYVRALNGSERDSLEAWMLEMNGKGAQDLYANFTARLAAMTMVGEDGENLFTLADIQVLGKKSANALRRVMDVAQRLSGVTQADVEELTKNSASDQSDDSGSV</sequence>
<organism evidence="2 3">
    <name type="scientific">Kouleothrix aurantiaca</name>
    <dbReference type="NCBI Taxonomy" id="186479"/>
    <lineage>
        <taxon>Bacteria</taxon>
        <taxon>Bacillati</taxon>
        <taxon>Chloroflexota</taxon>
        <taxon>Chloroflexia</taxon>
        <taxon>Chloroflexales</taxon>
        <taxon>Roseiflexineae</taxon>
        <taxon>Roseiflexaceae</taxon>
        <taxon>Kouleothrix</taxon>
    </lineage>
</organism>
<accession>A0A0P9HIK1</accession>
<keyword evidence="3" id="KW-1185">Reference proteome</keyword>
<gene>
    <name evidence="2" type="ORF">SE17_02305</name>
</gene>
<evidence type="ECO:0000313" key="2">
    <source>
        <dbReference type="EMBL" id="KPV54678.1"/>
    </source>
</evidence>
<protein>
    <recommendedName>
        <fullName evidence="4">Phage tail protein</fullName>
    </recommendedName>
</protein>
<proteinExistence type="predicted"/>
<evidence type="ECO:0000256" key="1">
    <source>
        <dbReference type="SAM" id="MobiDB-lite"/>
    </source>
</evidence>
<evidence type="ECO:0008006" key="4">
    <source>
        <dbReference type="Google" id="ProtNLM"/>
    </source>
</evidence>
<evidence type="ECO:0000313" key="3">
    <source>
        <dbReference type="Proteomes" id="UP000050509"/>
    </source>
</evidence>
<dbReference type="AlphaFoldDB" id="A0A0P9HIK1"/>
<dbReference type="EMBL" id="LJCR01000024">
    <property type="protein sequence ID" value="KPV54678.1"/>
    <property type="molecule type" value="Genomic_DNA"/>
</dbReference>
<reference evidence="2 3" key="1">
    <citation type="submission" date="2015-09" db="EMBL/GenBank/DDBJ databases">
        <title>Draft genome sequence of Kouleothrix aurantiaca JCM 19913.</title>
        <authorList>
            <person name="Hemp J."/>
        </authorList>
    </citation>
    <scope>NUCLEOTIDE SEQUENCE [LARGE SCALE GENOMIC DNA]</scope>
    <source>
        <strain evidence="2 3">COM-B</strain>
    </source>
</reference>
<comment type="caution">
    <text evidence="2">The sequence shown here is derived from an EMBL/GenBank/DDBJ whole genome shotgun (WGS) entry which is preliminary data.</text>
</comment>
<name>A0A0P9HIK1_9CHLR</name>
<feature type="compositionally biased region" description="Polar residues" evidence="1">
    <location>
        <begin position="118"/>
        <end position="131"/>
    </location>
</feature>
<dbReference type="Gene3D" id="3.30.2220.20">
    <property type="entry name" value="Phage tail assembly chaperone gp13-like"/>
    <property type="match status" value="1"/>
</dbReference>
<dbReference type="InterPro" id="IPR038556">
    <property type="entry name" value="TAC_Gp13-like_sf"/>
</dbReference>